<comment type="caution">
    <text evidence="5">The sequence shown here is derived from an EMBL/GenBank/DDBJ whole genome shotgun (WGS) entry which is preliminary data.</text>
</comment>
<name>A0A4Y8ARS2_9FLAO</name>
<proteinExistence type="predicted"/>
<dbReference type="InterPro" id="IPR051786">
    <property type="entry name" value="ASN_synthetase/amidase"/>
</dbReference>
<feature type="domain" description="Asparagine synthetase" evidence="4">
    <location>
        <begin position="197"/>
        <end position="263"/>
    </location>
</feature>
<dbReference type="SUPFAM" id="SSF52402">
    <property type="entry name" value="Adenine nucleotide alpha hydrolases-like"/>
    <property type="match status" value="1"/>
</dbReference>
<dbReference type="SUPFAM" id="SSF56235">
    <property type="entry name" value="N-terminal nucleophile aminohydrolases (Ntn hydrolases)"/>
    <property type="match status" value="1"/>
</dbReference>
<reference evidence="5 6" key="1">
    <citation type="journal article" date="2011" name="J. Microbiol.">
        <title>Gramella jeungdoensis sp. nov., isolated from a solar saltern in Korea.</title>
        <authorList>
            <person name="Joung Y."/>
            <person name="Kim H."/>
            <person name="Jang T."/>
            <person name="Ahn T.S."/>
            <person name="Joh K."/>
        </authorList>
    </citation>
    <scope>NUCLEOTIDE SEQUENCE [LARGE SCALE GENOMIC DNA]</scope>
    <source>
        <strain evidence="5 6">KCTC 23123</strain>
    </source>
</reference>
<dbReference type="GO" id="GO:0006529">
    <property type="term" value="P:asparagine biosynthetic process"/>
    <property type="evidence" value="ECO:0007669"/>
    <property type="project" value="InterPro"/>
</dbReference>
<evidence type="ECO:0000259" key="4">
    <source>
        <dbReference type="Pfam" id="PF00733"/>
    </source>
</evidence>
<dbReference type="InterPro" id="IPR029055">
    <property type="entry name" value="Ntn_hydrolases_N"/>
</dbReference>
<dbReference type="RefSeq" id="WP_134248780.1">
    <property type="nucleotide sequence ID" value="NZ_SNQI01000004.1"/>
</dbReference>
<dbReference type="InterPro" id="IPR014729">
    <property type="entry name" value="Rossmann-like_a/b/a_fold"/>
</dbReference>
<evidence type="ECO:0000256" key="2">
    <source>
        <dbReference type="ARBA" id="ARBA00012737"/>
    </source>
</evidence>
<accession>A0A4Y8ARS2</accession>
<dbReference type="EC" id="6.3.5.4" evidence="2"/>
<evidence type="ECO:0000256" key="3">
    <source>
        <dbReference type="ARBA" id="ARBA00048741"/>
    </source>
</evidence>
<dbReference type="PANTHER" id="PTHR43284">
    <property type="entry name" value="ASPARAGINE SYNTHETASE (GLUTAMINE-HYDROLYZING)"/>
    <property type="match status" value="1"/>
</dbReference>
<evidence type="ECO:0000313" key="6">
    <source>
        <dbReference type="Proteomes" id="UP000298517"/>
    </source>
</evidence>
<dbReference type="Gene3D" id="3.40.50.620">
    <property type="entry name" value="HUPs"/>
    <property type="match status" value="1"/>
</dbReference>
<evidence type="ECO:0000256" key="1">
    <source>
        <dbReference type="ARBA" id="ARBA00005187"/>
    </source>
</evidence>
<sequence length="533" mass="63353">MSKIFLKNNRGFHWYSNQSIYIKGSFFDSKNNYYEKENLISFFTNIKSDAQFIKKIKEINGIFTVLIKLNNKTLIASDTTRVFPLFYTFINTELFLSDNVEYLKEKFNLQEINKNSSNEFLASGYTLGNKTLLNNIFCLQSNEYIIFANNTITKRDFFFSYATKKVNNSEYSKLRKQAIEAFENTFNRLIVSLNNRTVVIPLSGGYDSRLIVLMLKKHNYKNVICFTYGKKNNLELHNSKKVASELGYKWIYVEYTNELIENYIGSEKFKKFAHFTCNYISMPSLQDYFAVKYLSENNLIPSDSIFIPGHSGDFLGGSQFLKVIPENLKSSEIPNLILKEKFNHNKISNKSKEAIKNTVKELLLDFDRNYQNNIHYSVFEDFDIKEKITKIIFKDSLGYIYCGYEHRFPYWDKELLSFFKNVPIEYKKMKFLYDDILKNYYFEQYNLKFDKELQPNLLQIYSQKIKEIIKLIFPKFIINHFLRKNDWLNSQTITGEMVKSLKKNNLHYNTNIKTFNDVNIQWYLYFVKNLIKK</sequence>
<dbReference type="PANTHER" id="PTHR43284:SF1">
    <property type="entry name" value="ASPARAGINE SYNTHETASE"/>
    <property type="match status" value="1"/>
</dbReference>
<evidence type="ECO:0000313" key="5">
    <source>
        <dbReference type="EMBL" id="TEW73077.1"/>
    </source>
</evidence>
<gene>
    <name evidence="5" type="ORF">E2488_12880</name>
</gene>
<dbReference type="Pfam" id="PF00733">
    <property type="entry name" value="Asn_synthase"/>
    <property type="match status" value="1"/>
</dbReference>
<comment type="catalytic activity">
    <reaction evidence="3">
        <text>L-aspartate + L-glutamine + ATP + H2O = L-asparagine + L-glutamate + AMP + diphosphate + H(+)</text>
        <dbReference type="Rhea" id="RHEA:12228"/>
        <dbReference type="ChEBI" id="CHEBI:15377"/>
        <dbReference type="ChEBI" id="CHEBI:15378"/>
        <dbReference type="ChEBI" id="CHEBI:29985"/>
        <dbReference type="ChEBI" id="CHEBI:29991"/>
        <dbReference type="ChEBI" id="CHEBI:30616"/>
        <dbReference type="ChEBI" id="CHEBI:33019"/>
        <dbReference type="ChEBI" id="CHEBI:58048"/>
        <dbReference type="ChEBI" id="CHEBI:58359"/>
        <dbReference type="ChEBI" id="CHEBI:456215"/>
        <dbReference type="EC" id="6.3.5.4"/>
    </reaction>
</comment>
<dbReference type="AlphaFoldDB" id="A0A4Y8ARS2"/>
<protein>
    <recommendedName>
        <fullName evidence="2">asparagine synthase (glutamine-hydrolyzing)</fullName>
        <ecNumber evidence="2">6.3.5.4</ecNumber>
    </recommendedName>
</protein>
<dbReference type="GO" id="GO:0004066">
    <property type="term" value="F:asparagine synthase (glutamine-hydrolyzing) activity"/>
    <property type="evidence" value="ECO:0007669"/>
    <property type="project" value="UniProtKB-EC"/>
</dbReference>
<organism evidence="5 6">
    <name type="scientific">Gramella jeungdoensis</name>
    <dbReference type="NCBI Taxonomy" id="708091"/>
    <lineage>
        <taxon>Bacteria</taxon>
        <taxon>Pseudomonadati</taxon>
        <taxon>Bacteroidota</taxon>
        <taxon>Flavobacteriia</taxon>
        <taxon>Flavobacteriales</taxon>
        <taxon>Flavobacteriaceae</taxon>
        <taxon>Christiangramia</taxon>
    </lineage>
</organism>
<dbReference type="InterPro" id="IPR001962">
    <property type="entry name" value="Asn_synthase"/>
</dbReference>
<keyword evidence="6" id="KW-1185">Reference proteome</keyword>
<dbReference type="OrthoDB" id="693367at2"/>
<dbReference type="Proteomes" id="UP000298517">
    <property type="component" value="Unassembled WGS sequence"/>
</dbReference>
<comment type="pathway">
    <text evidence="1">Amino-acid biosynthesis; L-asparagine biosynthesis; L-asparagine from L-aspartate (L-Gln route): step 1/1.</text>
</comment>
<dbReference type="EMBL" id="SNQI01000004">
    <property type="protein sequence ID" value="TEW73077.1"/>
    <property type="molecule type" value="Genomic_DNA"/>
</dbReference>